<evidence type="ECO:0000256" key="5">
    <source>
        <dbReference type="PIRSR" id="PIRSR000097-2"/>
    </source>
</evidence>
<sequence length="330" mass="36675">MPSEANIPVCTKTFRLNNGRSIPAVGLGTWQGQFGTDETEALKKSIIYALNNGYHLIDTAQYYGIESVVGEAIRDSGVPRENITVITKLWGSSFHDPAAALEKSLSDMNIGYIDLFLMHWPNTMSPDDLPQKYPGNPPFWEAWKSMEKLVGDKCKSIGVSNFTQKTLDKLLENASIVPAVNEVELHALNPNNKLVPYCDDKGIRVISWSTLGSERLDTGTNPILTDKLFVDIATKHKCSTGVVSLSWAVQRGVVVIPKSSKLHRIDENIRLVTLDDESMEAISHATDTIEKIRLVHIIPGLQYHLDGKDTILGWSVEDFGWEDKDGNWLA</sequence>
<dbReference type="Pfam" id="PF00248">
    <property type="entry name" value="Aldo_ket_red"/>
    <property type="match status" value="1"/>
</dbReference>
<evidence type="ECO:0000256" key="3">
    <source>
        <dbReference type="ARBA" id="ARBA00023002"/>
    </source>
</evidence>
<dbReference type="InterPro" id="IPR020471">
    <property type="entry name" value="AKR"/>
</dbReference>
<dbReference type="PIRSF" id="PIRSF000097">
    <property type="entry name" value="AKR"/>
    <property type="match status" value="1"/>
</dbReference>
<evidence type="ECO:0000256" key="2">
    <source>
        <dbReference type="ARBA" id="ARBA00022857"/>
    </source>
</evidence>
<proteinExistence type="inferred from homology"/>
<keyword evidence="9" id="KW-1185">Reference proteome</keyword>
<feature type="binding site" evidence="5">
    <location>
        <position position="119"/>
    </location>
    <ligand>
        <name>substrate</name>
    </ligand>
</feature>
<organism evidence="8 9">
    <name type="scientific">Recurvomyces mirabilis</name>
    <dbReference type="NCBI Taxonomy" id="574656"/>
    <lineage>
        <taxon>Eukaryota</taxon>
        <taxon>Fungi</taxon>
        <taxon>Dikarya</taxon>
        <taxon>Ascomycota</taxon>
        <taxon>Pezizomycotina</taxon>
        <taxon>Dothideomycetes</taxon>
        <taxon>Dothideomycetidae</taxon>
        <taxon>Mycosphaerellales</taxon>
        <taxon>Teratosphaeriaceae</taxon>
        <taxon>Recurvomyces</taxon>
    </lineage>
</organism>
<comment type="caution">
    <text evidence="8">The sequence shown here is derived from an EMBL/GenBank/DDBJ whole genome shotgun (WGS) entry which is preliminary data.</text>
</comment>
<evidence type="ECO:0000256" key="1">
    <source>
        <dbReference type="ARBA" id="ARBA00007905"/>
    </source>
</evidence>
<reference evidence="8" key="1">
    <citation type="submission" date="2023-07" db="EMBL/GenBank/DDBJ databases">
        <title>Black Yeasts Isolated from many extreme environments.</title>
        <authorList>
            <person name="Coleine C."/>
            <person name="Stajich J.E."/>
            <person name="Selbmann L."/>
        </authorList>
    </citation>
    <scope>NUCLEOTIDE SEQUENCE</scope>
    <source>
        <strain evidence="8">CCFEE 5485</strain>
    </source>
</reference>
<dbReference type="PANTHER" id="PTHR43827">
    <property type="entry name" value="2,5-DIKETO-D-GLUCONIC ACID REDUCTASE"/>
    <property type="match status" value="1"/>
</dbReference>
<feature type="site" description="Lowers pKa of active site Tyr" evidence="6">
    <location>
        <position position="88"/>
    </location>
</feature>
<dbReference type="InterPro" id="IPR036812">
    <property type="entry name" value="NAD(P)_OxRdtase_dom_sf"/>
</dbReference>
<dbReference type="EMBL" id="JAUTXT010000092">
    <property type="protein sequence ID" value="KAK3669291.1"/>
    <property type="molecule type" value="Genomic_DNA"/>
</dbReference>
<dbReference type="Proteomes" id="UP001274830">
    <property type="component" value="Unassembled WGS sequence"/>
</dbReference>
<protein>
    <recommendedName>
        <fullName evidence="7">NADP-dependent oxidoreductase domain-containing protein</fullName>
    </recommendedName>
</protein>
<comment type="similarity">
    <text evidence="1">Belongs to the aldo/keto reductase family.</text>
</comment>
<dbReference type="SUPFAM" id="SSF51430">
    <property type="entry name" value="NAD(P)-linked oxidoreductase"/>
    <property type="match status" value="1"/>
</dbReference>
<dbReference type="AlphaFoldDB" id="A0AAE0WEX3"/>
<evidence type="ECO:0000259" key="7">
    <source>
        <dbReference type="Pfam" id="PF00248"/>
    </source>
</evidence>
<dbReference type="Gene3D" id="3.20.20.100">
    <property type="entry name" value="NADP-dependent oxidoreductase domain"/>
    <property type="match status" value="1"/>
</dbReference>
<feature type="domain" description="NADP-dependent oxidoreductase" evidence="7">
    <location>
        <begin position="25"/>
        <end position="284"/>
    </location>
</feature>
<evidence type="ECO:0000313" key="9">
    <source>
        <dbReference type="Proteomes" id="UP001274830"/>
    </source>
</evidence>
<dbReference type="PRINTS" id="PR00069">
    <property type="entry name" value="ALDKETRDTASE"/>
</dbReference>
<keyword evidence="3" id="KW-0560">Oxidoreductase</keyword>
<name>A0AAE0WEX3_9PEZI</name>
<accession>A0AAE0WEX3</accession>
<dbReference type="PANTHER" id="PTHR43827:SF3">
    <property type="entry name" value="NADP-DEPENDENT OXIDOREDUCTASE DOMAIN-CONTAINING PROTEIN"/>
    <property type="match status" value="1"/>
</dbReference>
<evidence type="ECO:0000256" key="6">
    <source>
        <dbReference type="PIRSR" id="PIRSR000097-3"/>
    </source>
</evidence>
<dbReference type="InterPro" id="IPR023210">
    <property type="entry name" value="NADP_OxRdtase_dom"/>
</dbReference>
<gene>
    <name evidence="8" type="ORF">LTR78_010829</name>
</gene>
<keyword evidence="2" id="KW-0521">NADP</keyword>
<evidence type="ECO:0000256" key="4">
    <source>
        <dbReference type="PIRSR" id="PIRSR000097-1"/>
    </source>
</evidence>
<dbReference type="CDD" id="cd19071">
    <property type="entry name" value="AKR_AKR1-5-like"/>
    <property type="match status" value="1"/>
</dbReference>
<evidence type="ECO:0000313" key="8">
    <source>
        <dbReference type="EMBL" id="KAK3669291.1"/>
    </source>
</evidence>
<feature type="active site" description="Proton donor" evidence="4">
    <location>
        <position position="63"/>
    </location>
</feature>
<dbReference type="GO" id="GO:0016616">
    <property type="term" value="F:oxidoreductase activity, acting on the CH-OH group of donors, NAD or NADP as acceptor"/>
    <property type="evidence" value="ECO:0007669"/>
    <property type="project" value="UniProtKB-ARBA"/>
</dbReference>